<feature type="non-terminal residue" evidence="2">
    <location>
        <position position="251"/>
    </location>
</feature>
<accession>A0A087U7M7</accession>
<evidence type="ECO:0000313" key="3">
    <source>
        <dbReference type="Proteomes" id="UP000054359"/>
    </source>
</evidence>
<dbReference type="PANTHER" id="PTHR47331:SF7">
    <property type="match status" value="1"/>
</dbReference>
<dbReference type="OrthoDB" id="6436099at2759"/>
<name>A0A087U7M7_STEMI</name>
<sequence length="251" mass="29240">MVQEDCFVNEKNEKLKTLGVFKNESGILRLKTKLTFREDTEEFKMPAVLSSNHEVVKRLMRYYNKKNAHAVTQILNNILRERFWILNARKTVKSLINQCAVCRRFSAKNLETCTALPPEDKTTKSSCIRNLWCGPCWTSDFEREHETLDLFIQLRCLQGSPFRVGWMRYFNPNSGVQVLLDFKSVACETYEILPNHIFSILLLNDLNNKVVGFRGDNCNTNFGGVKRAGKNNVFHRLKYSLGRKEYLQKSR</sequence>
<dbReference type="Pfam" id="PF17921">
    <property type="entry name" value="Integrase_H2C2"/>
    <property type="match status" value="1"/>
</dbReference>
<keyword evidence="3" id="KW-1185">Reference proteome</keyword>
<gene>
    <name evidence="2" type="ORF">X975_02488</name>
</gene>
<reference evidence="2 3" key="1">
    <citation type="submission" date="2013-11" db="EMBL/GenBank/DDBJ databases">
        <title>Genome sequencing of Stegodyphus mimosarum.</title>
        <authorList>
            <person name="Bechsgaard J."/>
        </authorList>
    </citation>
    <scope>NUCLEOTIDE SEQUENCE [LARGE SCALE GENOMIC DNA]</scope>
</reference>
<dbReference type="Proteomes" id="UP000054359">
    <property type="component" value="Unassembled WGS sequence"/>
</dbReference>
<dbReference type="EMBL" id="KK118589">
    <property type="protein sequence ID" value="KFM73366.1"/>
    <property type="molecule type" value="Genomic_DNA"/>
</dbReference>
<dbReference type="AlphaFoldDB" id="A0A087U7M7"/>
<organism evidence="2 3">
    <name type="scientific">Stegodyphus mimosarum</name>
    <name type="common">African social velvet spider</name>
    <dbReference type="NCBI Taxonomy" id="407821"/>
    <lineage>
        <taxon>Eukaryota</taxon>
        <taxon>Metazoa</taxon>
        <taxon>Ecdysozoa</taxon>
        <taxon>Arthropoda</taxon>
        <taxon>Chelicerata</taxon>
        <taxon>Arachnida</taxon>
        <taxon>Araneae</taxon>
        <taxon>Araneomorphae</taxon>
        <taxon>Entelegynae</taxon>
        <taxon>Eresoidea</taxon>
        <taxon>Eresidae</taxon>
        <taxon>Stegodyphus</taxon>
    </lineage>
</organism>
<feature type="domain" description="Integrase zinc-binding" evidence="1">
    <location>
        <begin position="53"/>
        <end position="106"/>
    </location>
</feature>
<protein>
    <recommendedName>
        <fullName evidence="1">Integrase zinc-binding domain-containing protein</fullName>
    </recommendedName>
</protein>
<evidence type="ECO:0000259" key="1">
    <source>
        <dbReference type="Pfam" id="PF17921"/>
    </source>
</evidence>
<dbReference type="PANTHER" id="PTHR47331">
    <property type="entry name" value="PHD-TYPE DOMAIN-CONTAINING PROTEIN"/>
    <property type="match status" value="1"/>
</dbReference>
<evidence type="ECO:0000313" key="2">
    <source>
        <dbReference type="EMBL" id="KFM73366.1"/>
    </source>
</evidence>
<dbReference type="InterPro" id="IPR041588">
    <property type="entry name" value="Integrase_H2C2"/>
</dbReference>
<proteinExistence type="predicted"/>